<dbReference type="GO" id="GO:0140664">
    <property type="term" value="F:ATP-dependent DNA damage sensor activity"/>
    <property type="evidence" value="ECO:0007669"/>
    <property type="project" value="InterPro"/>
</dbReference>
<dbReference type="Pfam" id="PF00488">
    <property type="entry name" value="MutS_V"/>
    <property type="match status" value="1"/>
</dbReference>
<dbReference type="PANTHER" id="PTHR11361:SF21">
    <property type="entry name" value="MUTS PROTEIN HOMOLOG 4"/>
    <property type="match status" value="1"/>
</dbReference>
<evidence type="ECO:0000256" key="2">
    <source>
        <dbReference type="ARBA" id="ARBA00022741"/>
    </source>
</evidence>
<dbReference type="OrthoDB" id="10252754at2759"/>
<evidence type="ECO:0000256" key="1">
    <source>
        <dbReference type="ARBA" id="ARBA00006271"/>
    </source>
</evidence>
<organism evidence="6 7">
    <name type="scientific">Callosobruchus maculatus</name>
    <name type="common">Southern cowpea weevil</name>
    <name type="synonym">Pulse bruchid</name>
    <dbReference type="NCBI Taxonomy" id="64391"/>
    <lineage>
        <taxon>Eukaryota</taxon>
        <taxon>Metazoa</taxon>
        <taxon>Ecdysozoa</taxon>
        <taxon>Arthropoda</taxon>
        <taxon>Hexapoda</taxon>
        <taxon>Insecta</taxon>
        <taxon>Pterygota</taxon>
        <taxon>Neoptera</taxon>
        <taxon>Endopterygota</taxon>
        <taxon>Coleoptera</taxon>
        <taxon>Polyphaga</taxon>
        <taxon>Cucujiformia</taxon>
        <taxon>Chrysomeloidea</taxon>
        <taxon>Chrysomelidae</taxon>
        <taxon>Bruchinae</taxon>
        <taxon>Bruchini</taxon>
        <taxon>Callosobruchus</taxon>
    </lineage>
</organism>
<dbReference type="SUPFAM" id="SSF52540">
    <property type="entry name" value="P-loop containing nucleoside triphosphate hydrolases"/>
    <property type="match status" value="1"/>
</dbReference>
<dbReference type="InterPro" id="IPR000432">
    <property type="entry name" value="DNA_mismatch_repair_MutS_C"/>
</dbReference>
<keyword evidence="3" id="KW-0067">ATP-binding</keyword>
<evidence type="ECO:0000256" key="3">
    <source>
        <dbReference type="ARBA" id="ARBA00022840"/>
    </source>
</evidence>
<dbReference type="EMBL" id="CAACVG010009168">
    <property type="protein sequence ID" value="VEN52302.1"/>
    <property type="molecule type" value="Genomic_DNA"/>
</dbReference>
<dbReference type="GO" id="GO:0007131">
    <property type="term" value="P:reciprocal meiotic recombination"/>
    <property type="evidence" value="ECO:0007669"/>
    <property type="project" value="TreeGrafter"/>
</dbReference>
<sequence length="426" mass="48639">MFKPADFMFARIYLDDNMEFGASSFVLEMKEMNYVMSTITANSLVIIDELCRSTAVEEGTALAIAIVEKLLQSSAFVYITTHYVLLTKLYDMYPSVKIWQMETVPIGDDPKTFKLHYKYSLLPGVTSVRQYGAYIVRNIWPDYVIKWVDERLAKINAKPKKLNMCALDPKCRLKYTIESEFRRLKAKKQLTVSAINKLLIQYRNELSKLGFNINIQPFAEGNLQQTQSLQLDEHFSTGMYVEENNALQENQAIALPTMFTPQPSDQSQDATLSLTKWQEVFTPEPSLCDGTPQEDSGYGLMSRFIAEDSQNLYKLMPEISIYENQENLFPNAPRSPADGSCLRTLMGSTSTPIVRRYDGLRNFPSTSSEVTISDQSRICPNYAFYSKQRQDLTVSSLERFYRSFSYYVSSGCACCTSSYSVARLYD</sequence>
<dbReference type="AlphaFoldDB" id="A0A653CX35"/>
<dbReference type="GO" id="GO:0030983">
    <property type="term" value="F:mismatched DNA binding"/>
    <property type="evidence" value="ECO:0007669"/>
    <property type="project" value="InterPro"/>
</dbReference>
<evidence type="ECO:0000256" key="4">
    <source>
        <dbReference type="ARBA" id="ARBA00023125"/>
    </source>
</evidence>
<protein>
    <recommendedName>
        <fullName evidence="5">DNA mismatch repair proteins mutS family domain-containing protein</fullName>
    </recommendedName>
</protein>
<feature type="domain" description="DNA mismatch repair proteins mutS family" evidence="5">
    <location>
        <begin position="43"/>
        <end position="59"/>
    </location>
</feature>
<keyword evidence="7" id="KW-1185">Reference proteome</keyword>
<keyword evidence="2" id="KW-0547">Nucleotide-binding</keyword>
<dbReference type="InterPro" id="IPR027417">
    <property type="entry name" value="P-loop_NTPase"/>
</dbReference>
<dbReference type="SMART" id="SM00534">
    <property type="entry name" value="MUTSac"/>
    <property type="match status" value="1"/>
</dbReference>
<dbReference type="Gene3D" id="3.40.50.300">
    <property type="entry name" value="P-loop containing nucleotide triphosphate hydrolases"/>
    <property type="match status" value="1"/>
</dbReference>
<name>A0A653CX35_CALMS</name>
<dbReference type="InterPro" id="IPR045076">
    <property type="entry name" value="MutS"/>
</dbReference>
<keyword evidence="4" id="KW-0238">DNA-binding</keyword>
<dbReference type="Proteomes" id="UP000410492">
    <property type="component" value="Unassembled WGS sequence"/>
</dbReference>
<reference evidence="6 7" key="1">
    <citation type="submission" date="2019-01" db="EMBL/GenBank/DDBJ databases">
        <authorList>
            <person name="Sayadi A."/>
        </authorList>
    </citation>
    <scope>NUCLEOTIDE SEQUENCE [LARGE SCALE GENOMIC DNA]</scope>
</reference>
<dbReference type="GO" id="GO:0005524">
    <property type="term" value="F:ATP binding"/>
    <property type="evidence" value="ECO:0007669"/>
    <property type="project" value="UniProtKB-KW"/>
</dbReference>
<evidence type="ECO:0000313" key="7">
    <source>
        <dbReference type="Proteomes" id="UP000410492"/>
    </source>
</evidence>
<accession>A0A653CX35</accession>
<dbReference type="GO" id="GO:0006298">
    <property type="term" value="P:mismatch repair"/>
    <property type="evidence" value="ECO:0007669"/>
    <property type="project" value="InterPro"/>
</dbReference>
<evidence type="ECO:0000259" key="5">
    <source>
        <dbReference type="PROSITE" id="PS00486"/>
    </source>
</evidence>
<comment type="similarity">
    <text evidence="1">Belongs to the DNA mismatch repair MutS family.</text>
</comment>
<proteinExistence type="inferred from homology"/>
<dbReference type="GO" id="GO:0005634">
    <property type="term" value="C:nucleus"/>
    <property type="evidence" value="ECO:0007669"/>
    <property type="project" value="TreeGrafter"/>
</dbReference>
<gene>
    <name evidence="6" type="ORF">CALMAC_LOCUS12487</name>
</gene>
<dbReference type="PROSITE" id="PS00486">
    <property type="entry name" value="DNA_MISMATCH_REPAIR_2"/>
    <property type="match status" value="1"/>
</dbReference>
<dbReference type="PANTHER" id="PTHR11361">
    <property type="entry name" value="DNA MISMATCH REPAIR PROTEIN MUTS FAMILY MEMBER"/>
    <property type="match status" value="1"/>
</dbReference>
<evidence type="ECO:0000313" key="6">
    <source>
        <dbReference type="EMBL" id="VEN52302.1"/>
    </source>
</evidence>